<dbReference type="AlphaFoldDB" id="A0A098G9R3"/>
<dbReference type="STRING" id="1212491.LFA_3407"/>
<dbReference type="OrthoDB" id="6058674at2"/>
<keyword evidence="1" id="KW-0812">Transmembrane</keyword>
<gene>
    <name evidence="3" type="ORF">LFA_3407</name>
</gene>
<feature type="transmembrane region" description="Helical" evidence="1">
    <location>
        <begin position="70"/>
        <end position="89"/>
    </location>
</feature>
<dbReference type="KEGG" id="lfa:LFA_3407"/>
<dbReference type="Pfam" id="PF00892">
    <property type="entry name" value="EamA"/>
    <property type="match status" value="1"/>
</dbReference>
<dbReference type="GO" id="GO:0016020">
    <property type="term" value="C:membrane"/>
    <property type="evidence" value="ECO:0007669"/>
    <property type="project" value="InterPro"/>
</dbReference>
<name>A0A098G9R3_9GAMM</name>
<evidence type="ECO:0000256" key="1">
    <source>
        <dbReference type="SAM" id="Phobius"/>
    </source>
</evidence>
<keyword evidence="1" id="KW-1133">Transmembrane helix</keyword>
<keyword evidence="4" id="KW-1185">Reference proteome</keyword>
<sequence length="121" mass="13783">MKKLSPMILIIWVLLLSSDTAAQLLFKMAAMNFSHGIWLLNYSFAFAYFFELFSFLLWMRIIKDTRLSIALALTASLYITVSLSSYIFFHETINLVQWMGTLLIAAGTCLLGYYEGVKSTS</sequence>
<dbReference type="Gene3D" id="1.10.3730.20">
    <property type="match status" value="1"/>
</dbReference>
<dbReference type="Proteomes" id="UP000032430">
    <property type="component" value="Chromosome I"/>
</dbReference>
<evidence type="ECO:0000313" key="4">
    <source>
        <dbReference type="Proteomes" id="UP000032430"/>
    </source>
</evidence>
<feature type="transmembrane region" description="Helical" evidence="1">
    <location>
        <begin position="37"/>
        <end position="58"/>
    </location>
</feature>
<evidence type="ECO:0000259" key="2">
    <source>
        <dbReference type="Pfam" id="PF00892"/>
    </source>
</evidence>
<dbReference type="InterPro" id="IPR037185">
    <property type="entry name" value="EmrE-like"/>
</dbReference>
<keyword evidence="1" id="KW-0472">Membrane</keyword>
<feature type="domain" description="EamA" evidence="2">
    <location>
        <begin position="2"/>
        <end position="111"/>
    </location>
</feature>
<protein>
    <submittedName>
        <fullName evidence="3">Putative 4-amino-4-deoxy-L-arabinose-phosphoundecaprenol flippase subunit ArnE</fullName>
    </submittedName>
</protein>
<dbReference type="RefSeq" id="WP_045096991.1">
    <property type="nucleotide sequence ID" value="NZ_LN614827.1"/>
</dbReference>
<dbReference type="EMBL" id="LN614827">
    <property type="protein sequence ID" value="CEG58740.1"/>
    <property type="molecule type" value="Genomic_DNA"/>
</dbReference>
<reference evidence="4" key="1">
    <citation type="submission" date="2014-09" db="EMBL/GenBank/DDBJ databases">
        <authorList>
            <person name="Gomez-Valero L."/>
        </authorList>
    </citation>
    <scope>NUCLEOTIDE SEQUENCE [LARGE SCALE GENOMIC DNA]</scope>
    <source>
        <strain evidence="4">ATCC700992</strain>
    </source>
</reference>
<dbReference type="HOGENOM" id="CLU_2035148_0_0_6"/>
<proteinExistence type="predicted"/>
<dbReference type="InterPro" id="IPR000620">
    <property type="entry name" value="EamA_dom"/>
</dbReference>
<feature type="transmembrane region" description="Helical" evidence="1">
    <location>
        <begin position="95"/>
        <end position="114"/>
    </location>
</feature>
<evidence type="ECO:0000313" key="3">
    <source>
        <dbReference type="EMBL" id="CEG58740.1"/>
    </source>
</evidence>
<accession>A0A098G9R3</accession>
<organism evidence="3 4">
    <name type="scientific">Legionella fallonii LLAP-10</name>
    <dbReference type="NCBI Taxonomy" id="1212491"/>
    <lineage>
        <taxon>Bacteria</taxon>
        <taxon>Pseudomonadati</taxon>
        <taxon>Pseudomonadota</taxon>
        <taxon>Gammaproteobacteria</taxon>
        <taxon>Legionellales</taxon>
        <taxon>Legionellaceae</taxon>
        <taxon>Legionella</taxon>
    </lineage>
</organism>
<dbReference type="SUPFAM" id="SSF103481">
    <property type="entry name" value="Multidrug resistance efflux transporter EmrE"/>
    <property type="match status" value="1"/>
</dbReference>